<dbReference type="AlphaFoldDB" id="A0A7W7Q9S6"/>
<dbReference type="GO" id="GO:0008168">
    <property type="term" value="F:methyltransferase activity"/>
    <property type="evidence" value="ECO:0007669"/>
    <property type="project" value="UniProtKB-KW"/>
</dbReference>
<evidence type="ECO:0000259" key="2">
    <source>
        <dbReference type="Pfam" id="PF13649"/>
    </source>
</evidence>
<keyword evidence="4" id="KW-1185">Reference proteome</keyword>
<accession>A0A7W7Q9S6</accession>
<feature type="domain" description="Methyltransferase" evidence="2">
    <location>
        <begin position="49"/>
        <end position="143"/>
    </location>
</feature>
<sequence length="257" mass="28101">MAEPMDFYDSLAEDYHLMFADWWTSAVAQGETLDGILRDRGVPEGATLLDCTCGIGTQALPLAARGYRVTGSDLSASAVARARDEAARRGIPITLGTADVRELTAAEPFDVVISADNSLPHLRTDDDLGAALAAIRTVLAPDGVFLASVRDYDALARDRVAGVMPVTHTENGARRIVGQSWTWTDDLRTVTFDLFMLRQREDGWTASVRTTVYRAWRRAELTAALTAAGFTDIVWADPPDSGYYQPVVTARTMRRDT</sequence>
<reference evidence="3 4" key="1">
    <citation type="submission" date="2020-08" db="EMBL/GenBank/DDBJ databases">
        <title>Genomic Encyclopedia of Type Strains, Phase III (KMG-III): the genomes of soil and plant-associated and newly described type strains.</title>
        <authorList>
            <person name="Whitman W."/>
        </authorList>
    </citation>
    <scope>NUCLEOTIDE SEQUENCE [LARGE SCALE GENOMIC DNA]</scope>
    <source>
        <strain evidence="3 4">CECT 8960</strain>
    </source>
</reference>
<dbReference type="EMBL" id="JACHJQ010000006">
    <property type="protein sequence ID" value="MBB4909662.1"/>
    <property type="molecule type" value="Genomic_DNA"/>
</dbReference>
<comment type="caution">
    <text evidence="3">The sequence shown here is derived from an EMBL/GenBank/DDBJ whole genome shotgun (WGS) entry which is preliminary data.</text>
</comment>
<dbReference type="Gene3D" id="3.40.50.150">
    <property type="entry name" value="Vaccinia Virus protein VP39"/>
    <property type="match status" value="1"/>
</dbReference>
<dbReference type="Proteomes" id="UP000520767">
    <property type="component" value="Unassembled WGS sequence"/>
</dbReference>
<dbReference type="GO" id="GO:0032259">
    <property type="term" value="P:methylation"/>
    <property type="evidence" value="ECO:0007669"/>
    <property type="project" value="UniProtKB-KW"/>
</dbReference>
<dbReference type="InterPro" id="IPR041698">
    <property type="entry name" value="Methyltransf_25"/>
</dbReference>
<dbReference type="CDD" id="cd02440">
    <property type="entry name" value="AdoMet_MTases"/>
    <property type="match status" value="1"/>
</dbReference>
<gene>
    <name evidence="3" type="ORF">FHR82_005920</name>
</gene>
<evidence type="ECO:0000313" key="3">
    <source>
        <dbReference type="EMBL" id="MBB4909662.1"/>
    </source>
</evidence>
<dbReference type="Gene3D" id="2.20.130.10">
    <property type="entry name" value="CAC2371-like domains"/>
    <property type="match status" value="1"/>
</dbReference>
<organism evidence="3 4">
    <name type="scientific">Actinophytocola algeriensis</name>
    <dbReference type="NCBI Taxonomy" id="1768010"/>
    <lineage>
        <taxon>Bacteria</taxon>
        <taxon>Bacillati</taxon>
        <taxon>Actinomycetota</taxon>
        <taxon>Actinomycetes</taxon>
        <taxon>Pseudonocardiales</taxon>
        <taxon>Pseudonocardiaceae</taxon>
    </lineage>
</organism>
<keyword evidence="1 3" id="KW-0808">Transferase</keyword>
<dbReference type="PANTHER" id="PTHR43861">
    <property type="entry name" value="TRANS-ACONITATE 2-METHYLTRANSFERASE-RELATED"/>
    <property type="match status" value="1"/>
</dbReference>
<dbReference type="RefSeq" id="WP_184813736.1">
    <property type="nucleotide sequence ID" value="NZ_JACHJQ010000006.1"/>
</dbReference>
<dbReference type="Pfam" id="PF13649">
    <property type="entry name" value="Methyltransf_25"/>
    <property type="match status" value="1"/>
</dbReference>
<keyword evidence="3" id="KW-0489">Methyltransferase</keyword>
<dbReference type="InterPro" id="IPR029063">
    <property type="entry name" value="SAM-dependent_MTases_sf"/>
</dbReference>
<dbReference type="SUPFAM" id="SSF53335">
    <property type="entry name" value="S-adenosyl-L-methionine-dependent methyltransferases"/>
    <property type="match status" value="1"/>
</dbReference>
<protein>
    <submittedName>
        <fullName evidence="3">SAM-dependent methyltransferase</fullName>
    </submittedName>
</protein>
<evidence type="ECO:0000313" key="4">
    <source>
        <dbReference type="Proteomes" id="UP000520767"/>
    </source>
</evidence>
<name>A0A7W7Q9S6_9PSEU</name>
<proteinExistence type="predicted"/>
<evidence type="ECO:0000256" key="1">
    <source>
        <dbReference type="ARBA" id="ARBA00022679"/>
    </source>
</evidence>